<feature type="compositionally biased region" description="Acidic residues" evidence="10">
    <location>
        <begin position="813"/>
        <end position="822"/>
    </location>
</feature>
<gene>
    <name evidence="12" type="primary">LOC106052940</name>
</gene>
<feature type="compositionally biased region" description="Low complexity" evidence="10">
    <location>
        <begin position="528"/>
        <end position="538"/>
    </location>
</feature>
<dbReference type="GO" id="GO:0005874">
    <property type="term" value="C:microtubule"/>
    <property type="evidence" value="ECO:0007669"/>
    <property type="project" value="UniProtKB-KW"/>
</dbReference>
<feature type="region of interest" description="Disordered" evidence="10">
    <location>
        <begin position="415"/>
        <end position="466"/>
    </location>
</feature>
<keyword evidence="5" id="KW-0963">Cytoplasm</keyword>
<evidence type="ECO:0000256" key="5">
    <source>
        <dbReference type="ARBA" id="ARBA00022490"/>
    </source>
</evidence>
<feature type="region of interest" description="Disordered" evidence="10">
    <location>
        <begin position="517"/>
        <end position="540"/>
    </location>
</feature>
<feature type="compositionally biased region" description="Basic and acidic residues" evidence="10">
    <location>
        <begin position="782"/>
        <end position="800"/>
    </location>
</feature>
<reference evidence="12" key="1">
    <citation type="submission" date="2025-08" db="UniProtKB">
        <authorList>
            <consortium name="RefSeq"/>
        </authorList>
    </citation>
    <scope>IDENTIFICATION</scope>
</reference>
<evidence type="ECO:0000256" key="10">
    <source>
        <dbReference type="SAM" id="MobiDB-lite"/>
    </source>
</evidence>
<feature type="compositionally biased region" description="Basic and acidic residues" evidence="10">
    <location>
        <begin position="223"/>
        <end position="240"/>
    </location>
</feature>
<name>A0A9W3A3T7_BIOGL</name>
<dbReference type="GeneID" id="106052940"/>
<dbReference type="GO" id="GO:0005814">
    <property type="term" value="C:centriole"/>
    <property type="evidence" value="ECO:0007669"/>
    <property type="project" value="UniProtKB-SubCell"/>
</dbReference>
<feature type="region of interest" description="Disordered" evidence="10">
    <location>
        <begin position="141"/>
        <end position="282"/>
    </location>
</feature>
<keyword evidence="11" id="KW-1185">Reference proteome</keyword>
<feature type="region of interest" description="Disordered" evidence="10">
    <location>
        <begin position="776"/>
        <end position="907"/>
    </location>
</feature>
<evidence type="ECO:0000313" key="11">
    <source>
        <dbReference type="Proteomes" id="UP001165740"/>
    </source>
</evidence>
<feature type="compositionally biased region" description="Basic and acidic residues" evidence="10">
    <location>
        <begin position="641"/>
        <end position="650"/>
    </location>
</feature>
<evidence type="ECO:0000256" key="1">
    <source>
        <dbReference type="ARBA" id="ARBA00004114"/>
    </source>
</evidence>
<dbReference type="OMA" id="LAWGEQD"/>
<dbReference type="Pfam" id="PF15501">
    <property type="entry name" value="MDM1"/>
    <property type="match status" value="1"/>
</dbReference>
<evidence type="ECO:0000256" key="9">
    <source>
        <dbReference type="ARBA" id="ARBA00045771"/>
    </source>
</evidence>
<dbReference type="GO" id="GO:0005634">
    <property type="term" value="C:nucleus"/>
    <property type="evidence" value="ECO:0007669"/>
    <property type="project" value="UniProtKB-SubCell"/>
</dbReference>
<dbReference type="InterPro" id="IPR029136">
    <property type="entry name" value="MDM1"/>
</dbReference>
<feature type="compositionally biased region" description="Basic and acidic residues" evidence="10">
    <location>
        <begin position="195"/>
        <end position="215"/>
    </location>
</feature>
<feature type="compositionally biased region" description="Basic and acidic residues" evidence="10">
    <location>
        <begin position="452"/>
        <end position="466"/>
    </location>
</feature>
<protein>
    <recommendedName>
        <fullName evidence="4">Nuclear protein MDM1</fullName>
    </recommendedName>
</protein>
<evidence type="ECO:0000256" key="8">
    <source>
        <dbReference type="ARBA" id="ARBA00023242"/>
    </source>
</evidence>
<evidence type="ECO:0000256" key="4">
    <source>
        <dbReference type="ARBA" id="ARBA00013508"/>
    </source>
</evidence>
<dbReference type="PANTHER" id="PTHR32078:SF1">
    <property type="entry name" value="NUCLEAR PROTEIN MDM1"/>
    <property type="match status" value="1"/>
</dbReference>
<evidence type="ECO:0000256" key="3">
    <source>
        <dbReference type="ARBA" id="ARBA00010494"/>
    </source>
</evidence>
<dbReference type="AlphaFoldDB" id="A0A9W3A3T7"/>
<dbReference type="GO" id="GO:0008017">
    <property type="term" value="F:microtubule binding"/>
    <property type="evidence" value="ECO:0007669"/>
    <property type="project" value="InterPro"/>
</dbReference>
<dbReference type="Proteomes" id="UP001165740">
    <property type="component" value="Chromosome 4"/>
</dbReference>
<comment type="subcellular location">
    <subcellularLocation>
        <location evidence="1">Cytoplasm</location>
        <location evidence="1">Cytoskeleton</location>
        <location evidence="1">Microtubule organizing center</location>
        <location evidence="1">Centrosome</location>
        <location evidence="1">Centriole</location>
    </subcellularLocation>
    <subcellularLocation>
        <location evidence="2">Nucleus</location>
    </subcellularLocation>
</comment>
<accession>A0A9W3A3T7</accession>
<dbReference type="PANTHER" id="PTHR32078">
    <property type="entry name" value="NUCLEAR PROTEIN MDM1"/>
    <property type="match status" value="1"/>
</dbReference>
<feature type="compositionally biased region" description="Basic and acidic residues" evidence="10">
    <location>
        <begin position="662"/>
        <end position="690"/>
    </location>
</feature>
<feature type="compositionally biased region" description="Basic residues" evidence="10">
    <location>
        <begin position="895"/>
        <end position="907"/>
    </location>
</feature>
<evidence type="ECO:0000313" key="12">
    <source>
        <dbReference type="RefSeq" id="XP_055881838.1"/>
    </source>
</evidence>
<dbReference type="OrthoDB" id="9999940at2759"/>
<sequence>MHVHYKGFSDYKTNFQWHNSFKSQSFKPTIEQMMFPAGQHSAFSNTVAEPPLQHKKRVDGIPTSLSTQFFTVPTRTQEVSEPALQHKKRLEGQPTSLSSDFFSTTPQAPEFQLLGQQEKFASNVCYKPKLSYSEEKIYKNRENLDRDAPPNKQLKMQKRIKPLIKERHPPINRSPPRKSNVQQMPIDSPPPAPRGHRDNLELKEAMKDKDLKDILGEGQAGKKISESAPSEKKVSNEPKSSEQGSGAKTLNEEGKENRKVEQMKVNKAVVKQDPTSKDFKVTKKSDALKDYDSDNQAVDSKQRKHLSVMNEAVQTNLKRGVAVATPEAPAGYALQYKAGVAPPRPVQKVSEYQKQFQWKQGLKESPLLAAEQVVYKSQADLGPYKSDGVPRISEYARHFQAKKPFDVHVDANLNVNNSNVTKQTSKNNKTTKLTAQKRRSKSAGALQDSDLDEHLVEDKEVRKSDSKELIEKLKATHGKIKRRAATEYRSNFKAPSRYSYENGAWKGAFPPQLIPQVTSDDDSLKTRNSNANDNNNANESVPVSNWYAEVLELRRRAEEYRRRAQGTHFSREHLVQLLAKQAECWDTCSEASYAIDALNLETPYTRKKIEPALAQKENTSQDDADDDTDDAASALTVEGDVVPKKTEKKSAQASKGTSHLSRKMEWLKRQKRSLAEQRRKLQEELARPPDDDSEDEVTEGRLPTPLLRKQTFSPVRRHHLDRTTPSVGGAILTCPPTRTSKIIVTSRSGDSYVTASDEMPVRIQAKSYDVSKLATLPTLGRPSDDTHPLRDDMAESDKPLKTQYIVSPPLPLDEVETEEDDKENAPKPANARDRRPRPSMLGTVKEGFGETFITRSPEASRRRVQKDDQDFLSESLSSVASSGSRASEVLERSKQRQKFWTKTSGHH</sequence>
<evidence type="ECO:0000256" key="7">
    <source>
        <dbReference type="ARBA" id="ARBA00023212"/>
    </source>
</evidence>
<feature type="compositionally biased region" description="Basic and acidic residues" evidence="10">
    <location>
        <begin position="250"/>
        <end position="264"/>
    </location>
</feature>
<comment type="function">
    <text evidence="9">Microtubule-binding protein that negatively regulates centriole duplication. Binds to and stabilizes microtubules.</text>
</comment>
<feature type="compositionally biased region" description="Low complexity" evidence="10">
    <location>
        <begin position="872"/>
        <end position="887"/>
    </location>
</feature>
<keyword evidence="7" id="KW-0206">Cytoskeleton</keyword>
<feature type="compositionally biased region" description="Basic and acidic residues" evidence="10">
    <location>
        <begin position="858"/>
        <end position="869"/>
    </location>
</feature>
<proteinExistence type="inferred from homology"/>
<evidence type="ECO:0000256" key="2">
    <source>
        <dbReference type="ARBA" id="ARBA00004123"/>
    </source>
</evidence>
<feature type="compositionally biased region" description="Low complexity" evidence="10">
    <location>
        <begin position="416"/>
        <end position="434"/>
    </location>
</feature>
<evidence type="ECO:0000256" key="6">
    <source>
        <dbReference type="ARBA" id="ARBA00022701"/>
    </source>
</evidence>
<dbReference type="GO" id="GO:0046600">
    <property type="term" value="P:negative regulation of centriole replication"/>
    <property type="evidence" value="ECO:0007669"/>
    <property type="project" value="InterPro"/>
</dbReference>
<feature type="region of interest" description="Disordered" evidence="10">
    <location>
        <begin position="636"/>
        <end position="704"/>
    </location>
</feature>
<keyword evidence="8" id="KW-0539">Nucleus</keyword>
<keyword evidence="6" id="KW-0493">Microtubule</keyword>
<comment type="similarity">
    <text evidence="3">Belongs to the MDM1 family.</text>
</comment>
<organism evidence="11 12">
    <name type="scientific">Biomphalaria glabrata</name>
    <name type="common">Bloodfluke planorb</name>
    <name type="synonym">Freshwater snail</name>
    <dbReference type="NCBI Taxonomy" id="6526"/>
    <lineage>
        <taxon>Eukaryota</taxon>
        <taxon>Metazoa</taxon>
        <taxon>Spiralia</taxon>
        <taxon>Lophotrochozoa</taxon>
        <taxon>Mollusca</taxon>
        <taxon>Gastropoda</taxon>
        <taxon>Heterobranchia</taxon>
        <taxon>Euthyneura</taxon>
        <taxon>Panpulmonata</taxon>
        <taxon>Hygrophila</taxon>
        <taxon>Lymnaeoidea</taxon>
        <taxon>Planorbidae</taxon>
        <taxon>Biomphalaria</taxon>
    </lineage>
</organism>
<dbReference type="RefSeq" id="XP_055881838.1">
    <property type="nucleotide sequence ID" value="XM_056025863.1"/>
</dbReference>